<reference evidence="2 3" key="1">
    <citation type="journal article" date="2023" name="PLoS ONE">
        <title>Cytospora paraplurivora sp. nov. isolated from orchards with fruit tree decline syndrome in Ontario, Canada.</title>
        <authorList>
            <person name="Ilyukhin E."/>
            <person name="Nguyen H.D.T."/>
            <person name="Castle A.J."/>
            <person name="Ellouze W."/>
        </authorList>
    </citation>
    <scope>NUCLEOTIDE SEQUENCE [LARGE SCALE GENOMIC DNA]</scope>
    <source>
        <strain evidence="2 3">FDS-564</strain>
    </source>
</reference>
<protein>
    <recommendedName>
        <fullName evidence="4">SMP domain-containing protein</fullName>
    </recommendedName>
</protein>
<comment type="caution">
    <text evidence="2">The sequence shown here is derived from an EMBL/GenBank/DDBJ whole genome shotgun (WGS) entry which is preliminary data.</text>
</comment>
<evidence type="ECO:0000256" key="1">
    <source>
        <dbReference type="SAM" id="MobiDB-lite"/>
    </source>
</evidence>
<gene>
    <name evidence="2" type="ORF">SLS53_006762</name>
</gene>
<evidence type="ECO:0008006" key="4">
    <source>
        <dbReference type="Google" id="ProtNLM"/>
    </source>
</evidence>
<organism evidence="2 3">
    <name type="scientific">Cytospora paraplurivora</name>
    <dbReference type="NCBI Taxonomy" id="2898453"/>
    <lineage>
        <taxon>Eukaryota</taxon>
        <taxon>Fungi</taxon>
        <taxon>Dikarya</taxon>
        <taxon>Ascomycota</taxon>
        <taxon>Pezizomycotina</taxon>
        <taxon>Sordariomycetes</taxon>
        <taxon>Sordariomycetidae</taxon>
        <taxon>Diaporthales</taxon>
        <taxon>Cytosporaceae</taxon>
        <taxon>Cytospora</taxon>
    </lineage>
</organism>
<keyword evidence="3" id="KW-1185">Reference proteome</keyword>
<sequence length="66" mass="6656">MPDQNYMSKEDASRIQSAEAKTGGDMGFAIRAQSAGDRNANSGVVQPGSGGPQENTGGGNGAAEKK</sequence>
<name>A0AAN9U258_9PEZI</name>
<dbReference type="Proteomes" id="UP001320245">
    <property type="component" value="Unassembled WGS sequence"/>
</dbReference>
<evidence type="ECO:0000313" key="3">
    <source>
        <dbReference type="Proteomes" id="UP001320245"/>
    </source>
</evidence>
<feature type="region of interest" description="Disordered" evidence="1">
    <location>
        <begin position="1"/>
        <end position="66"/>
    </location>
</feature>
<accession>A0AAN9U258</accession>
<proteinExistence type="predicted"/>
<evidence type="ECO:0000313" key="2">
    <source>
        <dbReference type="EMBL" id="KAK7737006.1"/>
    </source>
</evidence>
<feature type="compositionally biased region" description="Gly residues" evidence="1">
    <location>
        <begin position="48"/>
        <end position="66"/>
    </location>
</feature>
<dbReference type="EMBL" id="JAJSPL020000031">
    <property type="protein sequence ID" value="KAK7737006.1"/>
    <property type="molecule type" value="Genomic_DNA"/>
</dbReference>
<dbReference type="AlphaFoldDB" id="A0AAN9U258"/>